<dbReference type="InterPro" id="IPR016499">
    <property type="entry name" value="NucleicA-bd_Rv2694c_prd"/>
</dbReference>
<dbReference type="CDD" id="cd04488">
    <property type="entry name" value="RecG_wedge_OBF"/>
    <property type="match status" value="1"/>
</dbReference>
<dbReference type="Gene3D" id="2.40.50.140">
    <property type="entry name" value="Nucleic acid-binding proteins"/>
    <property type="match status" value="1"/>
</dbReference>
<reference evidence="1" key="1">
    <citation type="submission" date="2020-02" db="EMBL/GenBank/DDBJ databases">
        <authorList>
            <person name="Meier V. D."/>
        </authorList>
    </citation>
    <scope>NUCLEOTIDE SEQUENCE</scope>
    <source>
        <strain evidence="1">AVDCRST_MAG24</strain>
    </source>
</reference>
<sequence length="141" mass="15548">MSRTRPSSAYAGVMALRTTAPHRGRRLRSSINRWASAATHEARELQHEAVEAGCCPIALAADRQLVSLHGTLRTVTLRPRGGVPALEAELYDGTGLITLIWLGRRRIAGIEPGRNLSVEGRLGVHESTRVMFNPRYELQAR</sequence>
<dbReference type="AlphaFoldDB" id="A0A6J4LBQ9"/>
<organism evidence="1">
    <name type="scientific">uncultured Nocardioidaceae bacterium</name>
    <dbReference type="NCBI Taxonomy" id="253824"/>
    <lineage>
        <taxon>Bacteria</taxon>
        <taxon>Bacillati</taxon>
        <taxon>Actinomycetota</taxon>
        <taxon>Actinomycetes</taxon>
        <taxon>Propionibacteriales</taxon>
        <taxon>Nocardioidaceae</taxon>
        <taxon>environmental samples</taxon>
    </lineage>
</organism>
<gene>
    <name evidence="1" type="ORF">AVDCRST_MAG24-720</name>
</gene>
<dbReference type="InterPro" id="IPR012340">
    <property type="entry name" value="NA-bd_OB-fold"/>
</dbReference>
<evidence type="ECO:0000313" key="1">
    <source>
        <dbReference type="EMBL" id="CAA9329192.1"/>
    </source>
</evidence>
<proteinExistence type="predicted"/>
<protein>
    <submittedName>
        <fullName evidence="1">Uncharacterized protein</fullName>
    </submittedName>
</protein>
<dbReference type="EMBL" id="CADCUF010000108">
    <property type="protein sequence ID" value="CAA9329192.1"/>
    <property type="molecule type" value="Genomic_DNA"/>
</dbReference>
<dbReference type="PIRSF" id="PIRSF006910">
    <property type="entry name" value="NA_bind_Rv2694c_prd"/>
    <property type="match status" value="1"/>
</dbReference>
<accession>A0A6J4LBQ9</accession>
<name>A0A6J4LBQ9_9ACTN</name>